<accession>A0A7J5DP73</accession>
<evidence type="ECO:0000313" key="1">
    <source>
        <dbReference type="EMBL" id="KAB1990573.1"/>
    </source>
</evidence>
<dbReference type="Proteomes" id="UP000442990">
    <property type="component" value="Unassembled WGS sequence"/>
</dbReference>
<dbReference type="EMBL" id="WBKG01000001">
    <property type="protein sequence ID" value="KAB1990573.1"/>
    <property type="molecule type" value="Genomic_DNA"/>
</dbReference>
<dbReference type="RefSeq" id="WP_151467127.1">
    <property type="nucleotide sequence ID" value="NZ_WBKG01000001.1"/>
</dbReference>
<dbReference type="AlphaFoldDB" id="A0A7J5DP73"/>
<comment type="caution">
    <text evidence="1">The sequence shown here is derived from an EMBL/GenBank/DDBJ whole genome shotgun (WGS) entry which is preliminary data.</text>
</comment>
<evidence type="ECO:0000313" key="2">
    <source>
        <dbReference type="Proteomes" id="UP000442990"/>
    </source>
</evidence>
<organism evidence="1 2">
    <name type="scientific">Streptomyces triticiradicis</name>
    <dbReference type="NCBI Taxonomy" id="2651189"/>
    <lineage>
        <taxon>Bacteria</taxon>
        <taxon>Bacillati</taxon>
        <taxon>Actinomycetota</taxon>
        <taxon>Actinomycetes</taxon>
        <taxon>Kitasatosporales</taxon>
        <taxon>Streptomycetaceae</taxon>
        <taxon>Streptomyces</taxon>
    </lineage>
</organism>
<proteinExistence type="predicted"/>
<reference evidence="1 2" key="1">
    <citation type="submission" date="2019-09" db="EMBL/GenBank/DDBJ databases">
        <title>Isolation and identification of active actinomycetes.</title>
        <authorList>
            <person name="Yu Z."/>
            <person name="Han C."/>
            <person name="Yu B."/>
        </authorList>
    </citation>
    <scope>NUCLEOTIDE SEQUENCE [LARGE SCALE GENOMIC DNA]</scope>
    <source>
        <strain evidence="1 2">NEAU-H2</strain>
    </source>
</reference>
<sequence>MSVQQLPASTVHVMLGDCSAADAKSVLGVLCGRFTADREGADEPHESGSGRPTVWTVLFDTAGDSGGTPGPVVELSGQPTVEAQGGPLATQRLREALDAVFTVHELGTEAGDQEVQMKLRLDSRTGHETRPE</sequence>
<gene>
    <name evidence="1" type="ORF">F8144_01090</name>
</gene>
<keyword evidence="2" id="KW-1185">Reference proteome</keyword>
<name>A0A7J5DP73_9ACTN</name>
<protein>
    <submittedName>
        <fullName evidence="1">Uncharacterized protein</fullName>
    </submittedName>
</protein>